<organism evidence="1 2">
    <name type="scientific">Pararge aegeria aegeria</name>
    <dbReference type="NCBI Taxonomy" id="348720"/>
    <lineage>
        <taxon>Eukaryota</taxon>
        <taxon>Metazoa</taxon>
        <taxon>Ecdysozoa</taxon>
        <taxon>Arthropoda</taxon>
        <taxon>Hexapoda</taxon>
        <taxon>Insecta</taxon>
        <taxon>Pterygota</taxon>
        <taxon>Neoptera</taxon>
        <taxon>Endopterygota</taxon>
        <taxon>Lepidoptera</taxon>
        <taxon>Glossata</taxon>
        <taxon>Ditrysia</taxon>
        <taxon>Papilionoidea</taxon>
        <taxon>Nymphalidae</taxon>
        <taxon>Satyrinae</taxon>
        <taxon>Satyrini</taxon>
        <taxon>Parargina</taxon>
        <taxon>Pararge</taxon>
    </lineage>
</organism>
<dbReference type="OrthoDB" id="5419617at2759"/>
<accession>A0A8S4R551</accession>
<reference evidence="1" key="1">
    <citation type="submission" date="2022-03" db="EMBL/GenBank/DDBJ databases">
        <authorList>
            <person name="Lindestad O."/>
        </authorList>
    </citation>
    <scope>NUCLEOTIDE SEQUENCE</scope>
</reference>
<keyword evidence="2" id="KW-1185">Reference proteome</keyword>
<name>A0A8S4R551_9NEOP</name>
<comment type="caution">
    <text evidence="1">The sequence shown here is derived from an EMBL/GenBank/DDBJ whole genome shotgun (WGS) entry which is preliminary data.</text>
</comment>
<protein>
    <submittedName>
        <fullName evidence="1">Jg3606 protein</fullName>
    </submittedName>
</protein>
<gene>
    <name evidence="1" type="primary">jg3606</name>
    <name evidence="1" type="ORF">PAEG_LOCUS10252</name>
</gene>
<evidence type="ECO:0000313" key="1">
    <source>
        <dbReference type="EMBL" id="CAH2231802.1"/>
    </source>
</evidence>
<sequence length="139" mass="15518">MQHWQTKLASRNSPYKPIAAAIHSFAGDNSQVIIKPFNRRAASEALALNRKNLCILVRALTGHCGLNRHMFNLKLQDTDLCRLCKEAAETPLHLICSCPALMHKRSTLLGKYIIQPEDAKLLPATKGLLFLATNACWEI</sequence>
<dbReference type="EMBL" id="CAKXAJ010024857">
    <property type="protein sequence ID" value="CAH2231802.1"/>
    <property type="molecule type" value="Genomic_DNA"/>
</dbReference>
<evidence type="ECO:0000313" key="2">
    <source>
        <dbReference type="Proteomes" id="UP000838756"/>
    </source>
</evidence>
<dbReference type="Proteomes" id="UP000838756">
    <property type="component" value="Unassembled WGS sequence"/>
</dbReference>
<dbReference type="AlphaFoldDB" id="A0A8S4R551"/>
<proteinExistence type="predicted"/>